<evidence type="ECO:0008006" key="4">
    <source>
        <dbReference type="Google" id="ProtNLM"/>
    </source>
</evidence>
<gene>
    <name evidence="2" type="ORF">V1634_03890</name>
</gene>
<keyword evidence="1" id="KW-1133">Transmembrane helix</keyword>
<keyword evidence="1" id="KW-0472">Membrane</keyword>
<sequence>MTVESMEVPRWAVWAAYAVPLCVLPSALSRLALLAGLLDGGGTSVTVTPGERLYVLCLSLVSMGLALLTVGLVRPWGEWLPGWLPLLGGRRVPIRAAVVPAVTGATLLIGLCGYLLVESLFDLVGPVRPAIGEAGTATLEGTAQVVVVVTYAPLVAWGPLLLAVAVAYHRRRSRVERAIPGPATPASATR</sequence>
<evidence type="ECO:0000313" key="3">
    <source>
        <dbReference type="Proteomes" id="UP001339911"/>
    </source>
</evidence>
<reference evidence="2 3" key="1">
    <citation type="submission" date="2024-01" db="EMBL/GenBank/DDBJ databases">
        <title>Genome insights into Plantactinospora veratri sp. nov.</title>
        <authorList>
            <person name="Wang L."/>
        </authorList>
    </citation>
    <scope>NUCLEOTIDE SEQUENCE [LARGE SCALE GENOMIC DNA]</scope>
    <source>
        <strain evidence="2 3">NEAU-FHS4</strain>
    </source>
</reference>
<accession>A0ABU7S7P8</accession>
<keyword evidence="1" id="KW-0812">Transmembrane</keyword>
<dbReference type="EMBL" id="JAZGQL010000003">
    <property type="protein sequence ID" value="MEE6305973.1"/>
    <property type="molecule type" value="Genomic_DNA"/>
</dbReference>
<feature type="transmembrane region" description="Helical" evidence="1">
    <location>
        <begin position="53"/>
        <end position="73"/>
    </location>
</feature>
<dbReference type="Proteomes" id="UP001339911">
    <property type="component" value="Unassembled WGS sequence"/>
</dbReference>
<feature type="transmembrane region" description="Helical" evidence="1">
    <location>
        <begin position="12"/>
        <end position="33"/>
    </location>
</feature>
<organism evidence="2 3">
    <name type="scientific">Plantactinospora veratri</name>
    <dbReference type="NCBI Taxonomy" id="1436122"/>
    <lineage>
        <taxon>Bacteria</taxon>
        <taxon>Bacillati</taxon>
        <taxon>Actinomycetota</taxon>
        <taxon>Actinomycetes</taxon>
        <taxon>Micromonosporales</taxon>
        <taxon>Micromonosporaceae</taxon>
        <taxon>Plantactinospora</taxon>
    </lineage>
</organism>
<protein>
    <recommendedName>
        <fullName evidence="4">Integral membrane protein</fullName>
    </recommendedName>
</protein>
<keyword evidence="3" id="KW-1185">Reference proteome</keyword>
<comment type="caution">
    <text evidence="2">The sequence shown here is derived from an EMBL/GenBank/DDBJ whole genome shotgun (WGS) entry which is preliminary data.</text>
</comment>
<feature type="transmembrane region" description="Helical" evidence="1">
    <location>
        <begin position="94"/>
        <end position="117"/>
    </location>
</feature>
<proteinExistence type="predicted"/>
<name>A0ABU7S7P8_9ACTN</name>
<dbReference type="RefSeq" id="WP_331206339.1">
    <property type="nucleotide sequence ID" value="NZ_JAZGQL010000003.1"/>
</dbReference>
<feature type="transmembrane region" description="Helical" evidence="1">
    <location>
        <begin position="145"/>
        <end position="168"/>
    </location>
</feature>
<evidence type="ECO:0000256" key="1">
    <source>
        <dbReference type="SAM" id="Phobius"/>
    </source>
</evidence>
<evidence type="ECO:0000313" key="2">
    <source>
        <dbReference type="EMBL" id="MEE6305973.1"/>
    </source>
</evidence>